<reference evidence="2 3" key="1">
    <citation type="submission" date="2013-11" db="EMBL/GenBank/DDBJ databases">
        <title>The Genome Sequence of Phytophthora parasitica P1569.</title>
        <authorList>
            <consortium name="The Broad Institute Genomics Platform"/>
            <person name="Russ C."/>
            <person name="Tyler B."/>
            <person name="Panabieres F."/>
            <person name="Shan W."/>
            <person name="Tripathy S."/>
            <person name="Grunwald N."/>
            <person name="Machado M."/>
            <person name="Johnson C.S."/>
            <person name="Arredondo F."/>
            <person name="Hong C."/>
            <person name="Coffey M."/>
            <person name="Young S.K."/>
            <person name="Zeng Q."/>
            <person name="Gargeya S."/>
            <person name="Fitzgerald M."/>
            <person name="Abouelleil A."/>
            <person name="Alvarado L."/>
            <person name="Chapman S.B."/>
            <person name="Gainer-Dewar J."/>
            <person name="Goldberg J."/>
            <person name="Griggs A."/>
            <person name="Gujja S."/>
            <person name="Hansen M."/>
            <person name="Howarth C."/>
            <person name="Imamovic A."/>
            <person name="Ireland A."/>
            <person name="Larimer J."/>
            <person name="McCowan C."/>
            <person name="Murphy C."/>
            <person name="Pearson M."/>
            <person name="Poon T.W."/>
            <person name="Priest M."/>
            <person name="Roberts A."/>
            <person name="Saif S."/>
            <person name="Shea T."/>
            <person name="Sykes S."/>
            <person name="Wortman J."/>
            <person name="Nusbaum C."/>
            <person name="Birren B."/>
        </authorList>
    </citation>
    <scope>NUCLEOTIDE SEQUENCE [LARGE SCALE GENOMIC DNA]</scope>
    <source>
        <strain evidence="2 3">P1569</strain>
    </source>
</reference>
<protein>
    <recommendedName>
        <fullName evidence="4">HAT C-terminal dimerisation domain-containing protein</fullName>
    </recommendedName>
</protein>
<dbReference type="Proteomes" id="UP000018721">
    <property type="component" value="Unassembled WGS sequence"/>
</dbReference>
<dbReference type="AlphaFoldDB" id="V9E589"/>
<sequence>MTSVSNRELCRIFYVADAEHYFTCNYSGTRRKQLPSSGYANLIGHLKDNHPGYVADYDAHQRRQAGSLTACGFVNPTASNMCSWIEWVVDRKIPLSEVDDPLTRSMSKLKPICSKTLNVYIGTEVAAVETKISAELNGPFGIMFDGWTCFLEHYVALFAVFWHDRQHKQTLLAIAPRRRSNGPITLRFYANVPLIGCASNRCNLAVNSYLEEHKTTVEAVSALMAALRTVNNRAALREHTPLAPLMPHATRWSSTYDMVARYVRIRDEIKQVDAVFDLTPKAAMHRKIEALLGDLQVFHSVTIKLQSEDLSLADVRVLFDSILQRFPSLTSKLGVTASIVHSPVFEAATVINGETGRLTTSERKAVKRFEATAGPGLTGRKRKNGDDNGEEKTEEDEDFATMVLRAKRASAVAQRPSQYFQLLVELPTTSNRCERLFSQAKLVLSSERASLLSVNFAMLMFLRANRSYWGVTTVQEVFQQL</sequence>
<dbReference type="PANTHER" id="PTHR40866:SF1">
    <property type="entry name" value="BED-TYPE DOMAIN-CONTAINING PROTEIN"/>
    <property type="match status" value="1"/>
</dbReference>
<dbReference type="EMBL" id="ANIZ01003350">
    <property type="protein sequence ID" value="ETI34116.1"/>
    <property type="molecule type" value="Genomic_DNA"/>
</dbReference>
<proteinExistence type="predicted"/>
<dbReference type="PANTHER" id="PTHR40866">
    <property type="entry name" value="BED-TYPE DOMAIN-CONTAINING PROTEIN"/>
    <property type="match status" value="1"/>
</dbReference>
<evidence type="ECO:0000256" key="1">
    <source>
        <dbReference type="SAM" id="MobiDB-lite"/>
    </source>
</evidence>
<dbReference type="HOGENOM" id="CLU_037484_0_1_1"/>
<accession>V9E589</accession>
<organism evidence="2 3">
    <name type="scientific">Phytophthora nicotianae P1569</name>
    <dbReference type="NCBI Taxonomy" id="1317065"/>
    <lineage>
        <taxon>Eukaryota</taxon>
        <taxon>Sar</taxon>
        <taxon>Stramenopiles</taxon>
        <taxon>Oomycota</taxon>
        <taxon>Peronosporomycetes</taxon>
        <taxon>Peronosporales</taxon>
        <taxon>Peronosporaceae</taxon>
        <taxon>Phytophthora</taxon>
    </lineage>
</organism>
<name>V9E589_PHYNI</name>
<evidence type="ECO:0008006" key="4">
    <source>
        <dbReference type="Google" id="ProtNLM"/>
    </source>
</evidence>
<evidence type="ECO:0000313" key="3">
    <source>
        <dbReference type="Proteomes" id="UP000018721"/>
    </source>
</evidence>
<evidence type="ECO:0000313" key="2">
    <source>
        <dbReference type="EMBL" id="ETI34116.1"/>
    </source>
</evidence>
<keyword evidence="3" id="KW-1185">Reference proteome</keyword>
<feature type="compositionally biased region" description="Acidic residues" evidence="1">
    <location>
        <begin position="387"/>
        <end position="396"/>
    </location>
</feature>
<dbReference type="InterPro" id="IPR012337">
    <property type="entry name" value="RNaseH-like_sf"/>
</dbReference>
<feature type="region of interest" description="Disordered" evidence="1">
    <location>
        <begin position="369"/>
        <end position="396"/>
    </location>
</feature>
<dbReference type="eggNOG" id="KOG0017">
    <property type="taxonomic scope" value="Eukaryota"/>
</dbReference>
<gene>
    <name evidence="2" type="ORF">F443_19321</name>
</gene>
<comment type="caution">
    <text evidence="2">The sequence shown here is derived from an EMBL/GenBank/DDBJ whole genome shotgun (WGS) entry which is preliminary data.</text>
</comment>
<dbReference type="SUPFAM" id="SSF53098">
    <property type="entry name" value="Ribonuclease H-like"/>
    <property type="match status" value="1"/>
</dbReference>